<sequence>MKKIKKFLLTIAMTMIFSVSAFAASGFEFILNVPLGVGISIPDKDLKDAGFKGTAGFEAGVSAQLGYMFQVVNGFGISALVELGYAHDHFGTSIEGDLGTIGAGLGLGSGTVKVSESYALDSFQIGLLPKFNIGAFSIGIGGGVKVPLGGKYTMKIGDTKDSIKLTTADTLSMLTPPVIGYVKATFDYSIFFTEKLALNVGLYLGGDIAKQEVSVAGVTAKTTQSSFDVGVELGFKFGPKA</sequence>
<reference evidence="2 3" key="1">
    <citation type="journal article" date="1992" name="Lakartidningen">
        <title>[Penicillin V and not amoxicillin is the first choice preparation in acute otitis].</title>
        <authorList>
            <person name="Kamme C."/>
            <person name="Lundgren K."/>
            <person name="Prellner K."/>
        </authorList>
    </citation>
    <scope>NUCLEOTIDE SEQUENCE [LARGE SCALE GENOMIC DNA]</scope>
    <source>
        <strain evidence="2 3">513A</strain>
    </source>
</reference>
<evidence type="ECO:0000313" key="3">
    <source>
        <dbReference type="Proteomes" id="UP000324638"/>
    </source>
</evidence>
<gene>
    <name evidence="2" type="ORF">EPJ79_08900</name>
</gene>
<evidence type="ECO:0000256" key="1">
    <source>
        <dbReference type="SAM" id="SignalP"/>
    </source>
</evidence>
<protein>
    <submittedName>
        <fullName evidence="2">PorT family protein</fullName>
    </submittedName>
</protein>
<dbReference type="Proteomes" id="UP000324638">
    <property type="component" value="Unassembled WGS sequence"/>
</dbReference>
<feature type="chain" id="PRO_5022999046" evidence="1">
    <location>
        <begin position="24"/>
        <end position="241"/>
    </location>
</feature>
<evidence type="ECO:0000313" key="2">
    <source>
        <dbReference type="EMBL" id="TXJ21227.1"/>
    </source>
</evidence>
<name>A0A5C8D6V4_9SPIR</name>
<proteinExistence type="predicted"/>
<dbReference type="EMBL" id="SAXU01000001">
    <property type="protein sequence ID" value="TXJ21227.1"/>
    <property type="molecule type" value="Genomic_DNA"/>
</dbReference>
<accession>A0A5C8D6V4</accession>
<keyword evidence="1" id="KW-0732">Signal</keyword>
<comment type="caution">
    <text evidence="2">The sequence shown here is derived from an EMBL/GenBank/DDBJ whole genome shotgun (WGS) entry which is preliminary data.</text>
</comment>
<dbReference type="RefSeq" id="WP_147739221.1">
    <property type="nucleotide sequence ID" value="NZ_SAXU01000001.1"/>
</dbReference>
<feature type="signal peptide" evidence="1">
    <location>
        <begin position="1"/>
        <end position="23"/>
    </location>
</feature>
<organism evidence="2 3">
    <name type="scientific">Brachyspira aalborgi</name>
    <dbReference type="NCBI Taxonomy" id="29522"/>
    <lineage>
        <taxon>Bacteria</taxon>
        <taxon>Pseudomonadati</taxon>
        <taxon>Spirochaetota</taxon>
        <taxon>Spirochaetia</taxon>
        <taxon>Brachyspirales</taxon>
        <taxon>Brachyspiraceae</taxon>
        <taxon>Brachyspira</taxon>
    </lineage>
</organism>
<dbReference type="AlphaFoldDB" id="A0A5C8D6V4"/>